<dbReference type="InterPro" id="IPR001849">
    <property type="entry name" value="PH_domain"/>
</dbReference>
<dbReference type="PROSITE" id="PS50003">
    <property type="entry name" value="PH_DOMAIN"/>
    <property type="match status" value="1"/>
</dbReference>
<dbReference type="Pfam" id="PF07059">
    <property type="entry name" value="EDR2_C"/>
    <property type="match status" value="1"/>
</dbReference>
<evidence type="ECO:0000256" key="2">
    <source>
        <dbReference type="ARBA" id="ARBA00022824"/>
    </source>
</evidence>
<accession>A0A0K9NQD4</accession>
<sequence>MEEISEIEGSQNIGKTEGWLYLVRFNRLGLQYTRKRYFVLENNLLNCFKSQPTSKNEGCIRSAFIDSCIRVKDNGRENINKNDFFIFTLYNSSKPNDQLKLGARSSEEMAIWIHSLQKSASKECPDRDQKNSTLPSTKRRWPPFRLNRNRRRACMSSVDWTVFSSINQDPFSSDVIAPSTWTIFGCKNGLRLFKETNCGDLTDSHGKSSNAHPAIMAVGVVDATSEEIFRTVMSLGSSRSEWDFCFGHASIVEHLDGHTDIVNKQLKEEWLPWGMRRRDFLFHRYWRREDDGTYVILYHSVLHEKCRPRKGFVRACLKSGGYVIFPIKRGKKSVVKHMLAIDWKFWRSCFFNSTEKYITINMLGKIAALRELFKAKLENRGPTINDIEEMIIPTPVPIEEETVKLNNDDENNICGSLVQLNDAASDVFFDVPEQSETNDSFFHHAEEQQQDQKQTPRLPTPADFVKKLHSLAAQRKFNVALHDTSGRTGGRCNYGTTLPKDLTSTMPCSWTEADPSSFLIRGKNYLKDHHKVKAKSSLMKMVAADWLNSDKREDNLGSRPSGIVQKYATKGGNEFFIIINIQVPGTTNTHNLALYYLINTPIKNVPLLQSFVNGDDAYRNSRFKLIPYIPKGSWIVKQSVGKKACLVGQALEINYFHGTNYLELGIDIGSSTVARGVVNLVLGYINNLVIEMAFLIQADNAEELPEMLLGTCQLNHLDIAKSFSVES</sequence>
<keyword evidence="2" id="KW-0256">Endoplasmic reticulum</keyword>
<dbReference type="Gene3D" id="3.30.530.20">
    <property type="match status" value="1"/>
</dbReference>
<dbReference type="SMART" id="SM00233">
    <property type="entry name" value="PH"/>
    <property type="match status" value="1"/>
</dbReference>
<dbReference type="Proteomes" id="UP000036987">
    <property type="component" value="Unassembled WGS sequence"/>
</dbReference>
<dbReference type="PANTHER" id="PTHR12136">
    <property type="entry name" value="ENHANCED DISEASE RESISTANCE-RELATED"/>
    <property type="match status" value="1"/>
</dbReference>
<dbReference type="CDD" id="cd00821">
    <property type="entry name" value="PH"/>
    <property type="match status" value="1"/>
</dbReference>
<dbReference type="SUPFAM" id="SSF50729">
    <property type="entry name" value="PH domain-like"/>
    <property type="match status" value="1"/>
</dbReference>
<name>A0A0K9NQD4_ZOSMR</name>
<dbReference type="OrthoDB" id="9970435at2759"/>
<gene>
    <name evidence="6" type="ORF">ZOSMA_78G00630</name>
</gene>
<dbReference type="Pfam" id="PF01852">
    <property type="entry name" value="START"/>
    <property type="match status" value="1"/>
</dbReference>
<comment type="caution">
    <text evidence="6">The sequence shown here is derived from an EMBL/GenBank/DDBJ whole genome shotgun (WGS) entry which is preliminary data.</text>
</comment>
<comment type="subcellular location">
    <subcellularLocation>
        <location evidence="1">Endoplasmic reticulum</location>
    </subcellularLocation>
</comment>
<keyword evidence="7" id="KW-1185">Reference proteome</keyword>
<protein>
    <recommendedName>
        <fullName evidence="8">Protein ENHANCED DISEASE RESISTANCE 2-like</fullName>
    </recommendedName>
</protein>
<dbReference type="AlphaFoldDB" id="A0A0K9NQD4"/>
<evidence type="ECO:0000313" key="6">
    <source>
        <dbReference type="EMBL" id="KMZ58292.1"/>
    </source>
</evidence>
<dbReference type="SMART" id="SM00234">
    <property type="entry name" value="START"/>
    <property type="match status" value="1"/>
</dbReference>
<reference evidence="7" key="1">
    <citation type="journal article" date="2016" name="Nature">
        <title>The genome of the seagrass Zostera marina reveals angiosperm adaptation to the sea.</title>
        <authorList>
            <person name="Olsen J.L."/>
            <person name="Rouze P."/>
            <person name="Verhelst B."/>
            <person name="Lin Y.-C."/>
            <person name="Bayer T."/>
            <person name="Collen J."/>
            <person name="Dattolo E."/>
            <person name="De Paoli E."/>
            <person name="Dittami S."/>
            <person name="Maumus F."/>
            <person name="Michel G."/>
            <person name="Kersting A."/>
            <person name="Lauritano C."/>
            <person name="Lohaus R."/>
            <person name="Toepel M."/>
            <person name="Tonon T."/>
            <person name="Vanneste K."/>
            <person name="Amirebrahimi M."/>
            <person name="Brakel J."/>
            <person name="Bostroem C."/>
            <person name="Chovatia M."/>
            <person name="Grimwood J."/>
            <person name="Jenkins J.W."/>
            <person name="Jueterbock A."/>
            <person name="Mraz A."/>
            <person name="Stam W.T."/>
            <person name="Tice H."/>
            <person name="Bornberg-Bauer E."/>
            <person name="Green P.J."/>
            <person name="Pearson G.A."/>
            <person name="Procaccini G."/>
            <person name="Duarte C.M."/>
            <person name="Schmutz J."/>
            <person name="Reusch T.B.H."/>
            <person name="Van de Peer Y."/>
        </authorList>
    </citation>
    <scope>NUCLEOTIDE SEQUENCE [LARGE SCALE GENOMIC DNA]</scope>
    <source>
        <strain evidence="7">cv. Finnish</strain>
    </source>
</reference>
<dbReference type="CDD" id="cd00177">
    <property type="entry name" value="START"/>
    <property type="match status" value="1"/>
</dbReference>
<evidence type="ECO:0000256" key="1">
    <source>
        <dbReference type="ARBA" id="ARBA00004240"/>
    </source>
</evidence>
<dbReference type="InterPro" id="IPR009769">
    <property type="entry name" value="EDR2_C"/>
</dbReference>
<proteinExistence type="predicted"/>
<dbReference type="Gene3D" id="2.30.29.30">
    <property type="entry name" value="Pleckstrin-homology domain (PH domain)/Phosphotyrosine-binding domain (PTB)"/>
    <property type="match status" value="1"/>
</dbReference>
<evidence type="ECO:0000313" key="7">
    <source>
        <dbReference type="Proteomes" id="UP000036987"/>
    </source>
</evidence>
<evidence type="ECO:0000259" key="5">
    <source>
        <dbReference type="PROSITE" id="PS50848"/>
    </source>
</evidence>
<dbReference type="OMA" id="HLLNCFK"/>
<dbReference type="InterPro" id="IPR002913">
    <property type="entry name" value="START_lipid-bd_dom"/>
</dbReference>
<dbReference type="InterPro" id="IPR011993">
    <property type="entry name" value="PH-like_dom_sf"/>
</dbReference>
<evidence type="ECO:0000256" key="3">
    <source>
        <dbReference type="SAM" id="MobiDB-lite"/>
    </source>
</evidence>
<dbReference type="Pfam" id="PF00169">
    <property type="entry name" value="PH"/>
    <property type="match status" value="1"/>
</dbReference>
<feature type="domain" description="START" evidence="5">
    <location>
        <begin position="160"/>
        <end position="342"/>
    </location>
</feature>
<dbReference type="FunFam" id="3.30.530.20:FF:000068">
    <property type="entry name" value="Pleckstrin homology (PH) and lipid-binding START domains-containing protein"/>
    <property type="match status" value="1"/>
</dbReference>
<feature type="domain" description="PH" evidence="4">
    <location>
        <begin position="13"/>
        <end position="121"/>
    </location>
</feature>
<dbReference type="PROSITE" id="PS50848">
    <property type="entry name" value="START"/>
    <property type="match status" value="1"/>
</dbReference>
<feature type="region of interest" description="Disordered" evidence="3">
    <location>
        <begin position="121"/>
        <end position="142"/>
    </location>
</feature>
<dbReference type="InterPro" id="IPR023393">
    <property type="entry name" value="START-like_dom_sf"/>
</dbReference>
<dbReference type="PANTHER" id="PTHR12136:SF41">
    <property type="entry name" value="PLECKSTRIN HOMOLOGY (PH) AND LIPID-BINDING START DOMAINS-CONTAINING PROTEIN"/>
    <property type="match status" value="1"/>
</dbReference>
<dbReference type="GO" id="GO:0005783">
    <property type="term" value="C:endoplasmic reticulum"/>
    <property type="evidence" value="ECO:0007669"/>
    <property type="project" value="UniProtKB-SubCell"/>
</dbReference>
<dbReference type="InterPro" id="IPR045096">
    <property type="entry name" value="EDR2-like"/>
</dbReference>
<feature type="compositionally biased region" description="Basic and acidic residues" evidence="3">
    <location>
        <begin position="121"/>
        <end position="130"/>
    </location>
</feature>
<dbReference type="SUPFAM" id="SSF55961">
    <property type="entry name" value="Bet v1-like"/>
    <property type="match status" value="1"/>
</dbReference>
<dbReference type="GO" id="GO:0008289">
    <property type="term" value="F:lipid binding"/>
    <property type="evidence" value="ECO:0007669"/>
    <property type="project" value="InterPro"/>
</dbReference>
<evidence type="ECO:0008006" key="8">
    <source>
        <dbReference type="Google" id="ProtNLM"/>
    </source>
</evidence>
<evidence type="ECO:0000259" key="4">
    <source>
        <dbReference type="PROSITE" id="PS50003"/>
    </source>
</evidence>
<dbReference type="EMBL" id="LFYR01001962">
    <property type="protein sequence ID" value="KMZ58292.1"/>
    <property type="molecule type" value="Genomic_DNA"/>
</dbReference>
<organism evidence="6 7">
    <name type="scientific">Zostera marina</name>
    <name type="common">Eelgrass</name>
    <dbReference type="NCBI Taxonomy" id="29655"/>
    <lineage>
        <taxon>Eukaryota</taxon>
        <taxon>Viridiplantae</taxon>
        <taxon>Streptophyta</taxon>
        <taxon>Embryophyta</taxon>
        <taxon>Tracheophyta</taxon>
        <taxon>Spermatophyta</taxon>
        <taxon>Magnoliopsida</taxon>
        <taxon>Liliopsida</taxon>
        <taxon>Zosteraceae</taxon>
        <taxon>Zostera</taxon>
    </lineage>
</organism>